<reference evidence="4 5" key="1">
    <citation type="journal article" date="2016" name="Nat. Commun.">
        <title>Thousands of microbial genomes shed light on interconnected biogeochemical processes in an aquifer system.</title>
        <authorList>
            <person name="Anantharaman K."/>
            <person name="Brown C.T."/>
            <person name="Hug L.A."/>
            <person name="Sharon I."/>
            <person name="Castelle C.J."/>
            <person name="Probst A.J."/>
            <person name="Thomas B.C."/>
            <person name="Singh A."/>
            <person name="Wilkins M.J."/>
            <person name="Karaoz U."/>
            <person name="Brodie E.L."/>
            <person name="Williams K.H."/>
            <person name="Hubbard S.S."/>
            <person name="Banfield J.F."/>
        </authorList>
    </citation>
    <scope>NUCLEOTIDE SEQUENCE [LARGE SCALE GENOMIC DNA]</scope>
</reference>
<dbReference type="Pfam" id="PF00072">
    <property type="entry name" value="Response_reg"/>
    <property type="match status" value="1"/>
</dbReference>
<gene>
    <name evidence="4" type="ORF">A3G33_02720</name>
</gene>
<dbReference type="SUPFAM" id="SSF52172">
    <property type="entry name" value="CheY-like"/>
    <property type="match status" value="1"/>
</dbReference>
<evidence type="ECO:0000313" key="4">
    <source>
        <dbReference type="EMBL" id="OGW97896.1"/>
    </source>
</evidence>
<evidence type="ECO:0000313" key="5">
    <source>
        <dbReference type="Proteomes" id="UP000178187"/>
    </source>
</evidence>
<protein>
    <recommendedName>
        <fullName evidence="3">Response regulatory domain-containing protein</fullName>
    </recommendedName>
</protein>
<dbReference type="Gene3D" id="3.40.50.2300">
    <property type="match status" value="1"/>
</dbReference>
<organism evidence="4 5">
    <name type="scientific">Candidatus Danuiimicrobium aquiferis</name>
    <dbReference type="NCBI Taxonomy" id="1801832"/>
    <lineage>
        <taxon>Bacteria</taxon>
        <taxon>Pseudomonadati</taxon>
        <taxon>Candidatus Omnitrophota</taxon>
        <taxon>Candidatus Danuiimicrobium</taxon>
    </lineage>
</organism>
<sequence length="124" mass="14127">MKKLLIVDDESEIRDFLSEFFIGRKYTVVTAATKEDAYKALQEEKPHVALLDVRMKGPRDGIEILHWIKEQKLTVKIIMVTAVEARDIIQETASLGANDYITKPLSLEYLETCVAQKIATLMTE</sequence>
<evidence type="ECO:0000256" key="2">
    <source>
        <dbReference type="PROSITE-ProRule" id="PRU00169"/>
    </source>
</evidence>
<evidence type="ECO:0000259" key="3">
    <source>
        <dbReference type="PROSITE" id="PS50110"/>
    </source>
</evidence>
<dbReference type="SMART" id="SM00448">
    <property type="entry name" value="REC"/>
    <property type="match status" value="1"/>
</dbReference>
<comment type="caution">
    <text evidence="4">The sequence shown here is derived from an EMBL/GenBank/DDBJ whole genome shotgun (WGS) entry which is preliminary data.</text>
</comment>
<dbReference type="InterPro" id="IPR001789">
    <property type="entry name" value="Sig_transdc_resp-reg_receiver"/>
</dbReference>
<dbReference type="PANTHER" id="PTHR44591:SF3">
    <property type="entry name" value="RESPONSE REGULATORY DOMAIN-CONTAINING PROTEIN"/>
    <property type="match status" value="1"/>
</dbReference>
<dbReference type="Proteomes" id="UP000178187">
    <property type="component" value="Unassembled WGS sequence"/>
</dbReference>
<dbReference type="EMBL" id="MHFR01000038">
    <property type="protein sequence ID" value="OGW97896.1"/>
    <property type="molecule type" value="Genomic_DNA"/>
</dbReference>
<feature type="domain" description="Response regulatory" evidence="3">
    <location>
        <begin position="3"/>
        <end position="118"/>
    </location>
</feature>
<dbReference type="GO" id="GO:0000160">
    <property type="term" value="P:phosphorelay signal transduction system"/>
    <property type="evidence" value="ECO:0007669"/>
    <property type="project" value="InterPro"/>
</dbReference>
<dbReference type="AlphaFoldDB" id="A0A1G1KYB2"/>
<name>A0A1G1KYB2_9BACT</name>
<feature type="modified residue" description="4-aspartylphosphate" evidence="2">
    <location>
        <position position="52"/>
    </location>
</feature>
<proteinExistence type="predicted"/>
<dbReference type="PROSITE" id="PS50110">
    <property type="entry name" value="RESPONSE_REGULATORY"/>
    <property type="match status" value="1"/>
</dbReference>
<dbReference type="InterPro" id="IPR050595">
    <property type="entry name" value="Bact_response_regulator"/>
</dbReference>
<accession>A0A1G1KYB2</accession>
<evidence type="ECO:0000256" key="1">
    <source>
        <dbReference type="ARBA" id="ARBA00022553"/>
    </source>
</evidence>
<keyword evidence="1 2" id="KW-0597">Phosphoprotein</keyword>
<dbReference type="CDD" id="cd00156">
    <property type="entry name" value="REC"/>
    <property type="match status" value="1"/>
</dbReference>
<dbReference type="PANTHER" id="PTHR44591">
    <property type="entry name" value="STRESS RESPONSE REGULATOR PROTEIN 1"/>
    <property type="match status" value="1"/>
</dbReference>
<dbReference type="InterPro" id="IPR011006">
    <property type="entry name" value="CheY-like_superfamily"/>
</dbReference>